<reference evidence="3" key="2">
    <citation type="submission" date="2019-01" db="UniProtKB">
        <authorList>
            <consortium name="EnsemblPlants"/>
        </authorList>
    </citation>
    <scope>IDENTIFICATION</scope>
    <source>
        <strain evidence="3">cv. Heinz 1706</strain>
    </source>
</reference>
<feature type="region of interest" description="Disordered" evidence="1">
    <location>
        <begin position="110"/>
        <end position="129"/>
    </location>
</feature>
<dbReference type="Pfam" id="PF14372">
    <property type="entry name" value="hAT-like_RNase-H"/>
    <property type="match status" value="1"/>
</dbReference>
<keyword evidence="4" id="KW-1185">Reference proteome</keyword>
<evidence type="ECO:0000256" key="1">
    <source>
        <dbReference type="SAM" id="MobiDB-lite"/>
    </source>
</evidence>
<protein>
    <recommendedName>
        <fullName evidence="2">hAT-like transposase RNase-H fold domain-containing protein</fullName>
    </recommendedName>
</protein>
<organism evidence="3">
    <name type="scientific">Solanum lycopersicum</name>
    <name type="common">Tomato</name>
    <name type="synonym">Lycopersicon esculentum</name>
    <dbReference type="NCBI Taxonomy" id="4081"/>
    <lineage>
        <taxon>Eukaryota</taxon>
        <taxon>Viridiplantae</taxon>
        <taxon>Streptophyta</taxon>
        <taxon>Embryophyta</taxon>
        <taxon>Tracheophyta</taxon>
        <taxon>Spermatophyta</taxon>
        <taxon>Magnoliopsida</taxon>
        <taxon>eudicotyledons</taxon>
        <taxon>Gunneridae</taxon>
        <taxon>Pentapetalae</taxon>
        <taxon>asterids</taxon>
        <taxon>lamiids</taxon>
        <taxon>Solanales</taxon>
        <taxon>Solanaceae</taxon>
        <taxon>Solanoideae</taxon>
        <taxon>Solaneae</taxon>
        <taxon>Solanum</taxon>
        <taxon>Solanum subgen. Lycopersicon</taxon>
    </lineage>
</organism>
<reference evidence="3" key="1">
    <citation type="journal article" date="2012" name="Nature">
        <title>The tomato genome sequence provides insights into fleshy fruit evolution.</title>
        <authorList>
            <consortium name="Tomato Genome Consortium"/>
        </authorList>
    </citation>
    <scope>NUCLEOTIDE SEQUENCE [LARGE SCALE GENOMIC DNA]</scope>
    <source>
        <strain evidence="3">cv. Heinz 1706</strain>
    </source>
</reference>
<sequence>MRTTKPTPACVCPPMREIQKINPDYRKSGSPAASSLLLESRCLYLVDLRPLLIKSDEYHSHSIEKDVPTMWNSTYFMLDIEQQFELAFEIYSFYDIAYLNHLRTFGSDSSKNKDGTGVEDGTSFEDETSVEDGTNANILSSVDWKNVSNLKEMAESMNEKFKKYWGEPQKMNKVIFISSVLDPRNKLDYVLFVIVDMFGKKLGKSYV</sequence>
<accession>A0A3Q7I2Y2</accession>
<evidence type="ECO:0000313" key="4">
    <source>
        <dbReference type="Proteomes" id="UP000004994"/>
    </source>
</evidence>
<dbReference type="InterPro" id="IPR025525">
    <property type="entry name" value="hAT-like_transposase_RNase-H"/>
</dbReference>
<evidence type="ECO:0000313" key="3">
    <source>
        <dbReference type="EnsemblPlants" id="Solyc09g060187.1.1"/>
    </source>
</evidence>
<name>A0A3Q7I2Y2_SOLLC</name>
<evidence type="ECO:0000259" key="2">
    <source>
        <dbReference type="Pfam" id="PF14372"/>
    </source>
</evidence>
<dbReference type="Proteomes" id="UP000004994">
    <property type="component" value="Chromosome 9"/>
</dbReference>
<dbReference type="AlphaFoldDB" id="A0A3Q7I2Y2"/>
<proteinExistence type="predicted"/>
<dbReference type="PANTHER" id="PTHR23272">
    <property type="entry name" value="BED FINGER-RELATED"/>
    <property type="match status" value="1"/>
</dbReference>
<dbReference type="InterPro" id="IPR012337">
    <property type="entry name" value="RNaseH-like_sf"/>
</dbReference>
<dbReference type="GO" id="GO:0003677">
    <property type="term" value="F:DNA binding"/>
    <property type="evidence" value="ECO:0007669"/>
    <property type="project" value="InterPro"/>
</dbReference>
<feature type="domain" description="hAT-like transposase RNase-H fold" evidence="2">
    <location>
        <begin position="147"/>
        <end position="201"/>
    </location>
</feature>
<dbReference type="EnsemblPlants" id="Solyc09g060187.1.1">
    <property type="protein sequence ID" value="Solyc09g060187.1.1"/>
    <property type="gene ID" value="Solyc09g060187.1"/>
</dbReference>
<dbReference type="InParanoid" id="A0A3Q7I2Y2"/>
<dbReference type="SUPFAM" id="SSF53098">
    <property type="entry name" value="Ribonuclease H-like"/>
    <property type="match status" value="1"/>
</dbReference>
<dbReference type="PANTHER" id="PTHR23272:SF184">
    <property type="entry name" value="OS03G0311250 PROTEIN"/>
    <property type="match status" value="1"/>
</dbReference>
<dbReference type="Gramene" id="Solyc09g060187.1.1">
    <property type="protein sequence ID" value="Solyc09g060187.1.1"/>
    <property type="gene ID" value="Solyc09g060187.1"/>
</dbReference>